<keyword evidence="4" id="KW-1185">Reference proteome</keyword>
<sequence length="390" mass="44373">MTGTLIPPWYQSDTPSCDDLIIVSTIWGMSLGLSALASFRIADQSYHQYRRKQKVTSYMVLIWLELIASTVFGGVGWGFVRGHIPPSFAFFFGVVILWIVQVHCIMQIIINRIALLAASPATVRRLRWSVFIILVLINIAVAIIWIPSRLQISAKWVNINNIFDRVEKVIFLLIDAALNCYFVYLVRSSLIEYGLVKYKLLYRFNIAMIVLSVSMDVLIIGMMSLKNSFIYAIFHPLAYLVKLHIELCMADLIARIVKAAGSQGPCNCVCCHTRNEYPLGQNLNDDITTRFSAPAVLHHVAFPGSRRYSRRPSWRLNLFNLSEHQREDNETLGHPSPMEISPMDGGPDERTRSRSWAGPTMFRKDSGFWPSSRTSSTNKSSSYNYDDHHD</sequence>
<feature type="compositionally biased region" description="Low complexity" evidence="1">
    <location>
        <begin position="371"/>
        <end position="384"/>
    </location>
</feature>
<feature type="transmembrane region" description="Helical" evidence="2">
    <location>
        <begin position="60"/>
        <end position="80"/>
    </location>
</feature>
<organism evidence="3 4">
    <name type="scientific">Thelonectria olida</name>
    <dbReference type="NCBI Taxonomy" id="1576542"/>
    <lineage>
        <taxon>Eukaryota</taxon>
        <taxon>Fungi</taxon>
        <taxon>Dikarya</taxon>
        <taxon>Ascomycota</taxon>
        <taxon>Pezizomycotina</taxon>
        <taxon>Sordariomycetes</taxon>
        <taxon>Hypocreomycetidae</taxon>
        <taxon>Hypocreales</taxon>
        <taxon>Nectriaceae</taxon>
        <taxon>Thelonectria</taxon>
    </lineage>
</organism>
<reference evidence="3 4" key="1">
    <citation type="journal article" date="2021" name="Nat. Commun.">
        <title>Genetic determinants of endophytism in the Arabidopsis root mycobiome.</title>
        <authorList>
            <person name="Mesny F."/>
            <person name="Miyauchi S."/>
            <person name="Thiergart T."/>
            <person name="Pickel B."/>
            <person name="Atanasova L."/>
            <person name="Karlsson M."/>
            <person name="Huettel B."/>
            <person name="Barry K.W."/>
            <person name="Haridas S."/>
            <person name="Chen C."/>
            <person name="Bauer D."/>
            <person name="Andreopoulos W."/>
            <person name="Pangilinan J."/>
            <person name="LaButti K."/>
            <person name="Riley R."/>
            <person name="Lipzen A."/>
            <person name="Clum A."/>
            <person name="Drula E."/>
            <person name="Henrissat B."/>
            <person name="Kohler A."/>
            <person name="Grigoriev I.V."/>
            <person name="Martin F.M."/>
            <person name="Hacquard S."/>
        </authorList>
    </citation>
    <scope>NUCLEOTIDE SEQUENCE [LARGE SCALE GENOMIC DNA]</scope>
    <source>
        <strain evidence="3 4">MPI-CAGE-CH-0241</strain>
    </source>
</reference>
<evidence type="ECO:0000256" key="1">
    <source>
        <dbReference type="SAM" id="MobiDB-lite"/>
    </source>
</evidence>
<evidence type="ECO:0000313" key="4">
    <source>
        <dbReference type="Proteomes" id="UP000777438"/>
    </source>
</evidence>
<evidence type="ECO:0000256" key="2">
    <source>
        <dbReference type="SAM" id="Phobius"/>
    </source>
</evidence>
<dbReference type="EMBL" id="JAGPYM010000030">
    <property type="protein sequence ID" value="KAH6877288.1"/>
    <property type="molecule type" value="Genomic_DNA"/>
</dbReference>
<keyword evidence="2" id="KW-0472">Membrane</keyword>
<evidence type="ECO:0008006" key="5">
    <source>
        <dbReference type="Google" id="ProtNLM"/>
    </source>
</evidence>
<dbReference type="Proteomes" id="UP000777438">
    <property type="component" value="Unassembled WGS sequence"/>
</dbReference>
<accession>A0A9P9AJJ7</accession>
<feature type="transmembrane region" description="Helical" evidence="2">
    <location>
        <begin position="130"/>
        <end position="148"/>
    </location>
</feature>
<dbReference type="AlphaFoldDB" id="A0A9P9AJJ7"/>
<feature type="region of interest" description="Disordered" evidence="1">
    <location>
        <begin position="325"/>
        <end position="390"/>
    </location>
</feature>
<comment type="caution">
    <text evidence="3">The sequence shown here is derived from an EMBL/GenBank/DDBJ whole genome shotgun (WGS) entry which is preliminary data.</text>
</comment>
<feature type="transmembrane region" description="Helical" evidence="2">
    <location>
        <begin position="168"/>
        <end position="188"/>
    </location>
</feature>
<feature type="transmembrane region" description="Helical" evidence="2">
    <location>
        <begin position="86"/>
        <end position="110"/>
    </location>
</feature>
<protein>
    <recommendedName>
        <fullName evidence="5">Integral membrane protein</fullName>
    </recommendedName>
</protein>
<feature type="transmembrane region" description="Helical" evidence="2">
    <location>
        <begin position="200"/>
        <end position="222"/>
    </location>
</feature>
<dbReference type="PANTHER" id="PTHR35179">
    <property type="entry name" value="PROTEIN CBG02620"/>
    <property type="match status" value="1"/>
</dbReference>
<evidence type="ECO:0000313" key="3">
    <source>
        <dbReference type="EMBL" id="KAH6877288.1"/>
    </source>
</evidence>
<proteinExistence type="predicted"/>
<feature type="transmembrane region" description="Helical" evidence="2">
    <location>
        <begin position="20"/>
        <end position="39"/>
    </location>
</feature>
<gene>
    <name evidence="3" type="ORF">B0T10DRAFT_413292</name>
</gene>
<dbReference type="OrthoDB" id="3205825at2759"/>
<dbReference type="PANTHER" id="PTHR35179:SF1">
    <property type="entry name" value="INTEGRAL MEMBRANE PROTEIN"/>
    <property type="match status" value="1"/>
</dbReference>
<name>A0A9P9AJJ7_9HYPO</name>
<keyword evidence="2" id="KW-1133">Transmembrane helix</keyword>
<keyword evidence="2" id="KW-0812">Transmembrane</keyword>